<dbReference type="Pfam" id="PF00924">
    <property type="entry name" value="MS_channel_2nd"/>
    <property type="match status" value="1"/>
</dbReference>
<keyword evidence="3" id="KW-1003">Cell membrane</keyword>
<dbReference type="InterPro" id="IPR045275">
    <property type="entry name" value="MscS_archaea/bacteria_type"/>
</dbReference>
<dbReference type="SUPFAM" id="SSF50182">
    <property type="entry name" value="Sm-like ribonucleoproteins"/>
    <property type="match status" value="1"/>
</dbReference>
<dbReference type="Pfam" id="PF21082">
    <property type="entry name" value="MS_channel_3rd"/>
    <property type="match status" value="1"/>
</dbReference>
<evidence type="ECO:0000259" key="10">
    <source>
        <dbReference type="Pfam" id="PF21082"/>
    </source>
</evidence>
<dbReference type="InterPro" id="IPR011066">
    <property type="entry name" value="MscS_channel_C_sf"/>
</dbReference>
<feature type="transmembrane region" description="Helical" evidence="8">
    <location>
        <begin position="86"/>
        <end position="106"/>
    </location>
</feature>
<feature type="domain" description="Mechanosensitive ion channel MscS C-terminal" evidence="10">
    <location>
        <begin position="212"/>
        <end position="293"/>
    </location>
</feature>
<sequence length="433" mass="47480">MSASVTALLVWCQPLVAAAQLPQGKVPILNTPVLHALSSHGPRLLTIGLIAVTAYCAVLVSNRIFGLLDRRRLTIPGFPVAWAKPTAFVLNMALVGVALITILPYLPWVNTLAFQGVSLFFSVLFALGSVTMMSNIVGGMTLMYGRSFAVGDRITIADLTGDVIEQTLLVTRLRTLRNQVITVPNSILAASQITHVGHSRWSDETQPLVIHATIKIGYQTPWRQVHTALIEAAQQTSEILETPDPFVMQTALDEAYVRYEIKAYTAQPLLAAEIQSELHQNIQDICNEAGIELVAPAYSAMRDGNDPAMPEEYFSIKDIKPGARAGFSRQWFGALTTQNSADEESFEAADEAVDEEELELEAEFEAEEAEFEAETEFTSELEDTADAEVDDEFEVEAEFSLEAAADDDGEVDDEEAELDQENELEEEQVLVGV</sequence>
<evidence type="ECO:0000259" key="9">
    <source>
        <dbReference type="Pfam" id="PF00924"/>
    </source>
</evidence>
<dbReference type="InterPro" id="IPR006685">
    <property type="entry name" value="MscS_channel_2nd"/>
</dbReference>
<gene>
    <name evidence="11" type="ORF">IQ266_19820</name>
</gene>
<name>A0A928VTX4_9CYAN</name>
<keyword evidence="5 8" id="KW-1133">Transmembrane helix</keyword>
<evidence type="ECO:0000256" key="8">
    <source>
        <dbReference type="SAM" id="Phobius"/>
    </source>
</evidence>
<feature type="domain" description="Mechanosensitive ion channel MscS" evidence="9">
    <location>
        <begin position="132"/>
        <end position="194"/>
    </location>
</feature>
<reference evidence="11" key="1">
    <citation type="submission" date="2020-10" db="EMBL/GenBank/DDBJ databases">
        <authorList>
            <person name="Castelo-Branco R."/>
            <person name="Eusebio N."/>
            <person name="Adriana R."/>
            <person name="Vieira A."/>
            <person name="Brugerolle De Fraissinette N."/>
            <person name="Rezende De Castro R."/>
            <person name="Schneider M.P."/>
            <person name="Vasconcelos V."/>
            <person name="Leao P.N."/>
        </authorList>
    </citation>
    <scope>NUCLEOTIDE SEQUENCE</scope>
    <source>
        <strain evidence="11">LEGE 11480</strain>
    </source>
</reference>
<organism evidence="11 12">
    <name type="scientific">Romeriopsis navalis LEGE 11480</name>
    <dbReference type="NCBI Taxonomy" id="2777977"/>
    <lineage>
        <taxon>Bacteria</taxon>
        <taxon>Bacillati</taxon>
        <taxon>Cyanobacteriota</taxon>
        <taxon>Cyanophyceae</taxon>
        <taxon>Leptolyngbyales</taxon>
        <taxon>Leptolyngbyaceae</taxon>
        <taxon>Romeriopsis</taxon>
        <taxon>Romeriopsis navalis</taxon>
    </lineage>
</organism>
<dbReference type="PANTHER" id="PTHR30221:SF18">
    <property type="entry name" value="SLL0590 PROTEIN"/>
    <property type="match status" value="1"/>
</dbReference>
<dbReference type="Gene3D" id="3.30.70.100">
    <property type="match status" value="1"/>
</dbReference>
<dbReference type="InterPro" id="IPR010920">
    <property type="entry name" value="LSM_dom_sf"/>
</dbReference>
<proteinExistence type="inferred from homology"/>
<feature type="transmembrane region" description="Helical" evidence="8">
    <location>
        <begin position="42"/>
        <end position="65"/>
    </location>
</feature>
<protein>
    <submittedName>
        <fullName evidence="11">Mechanosensitive ion channel</fullName>
    </submittedName>
</protein>
<dbReference type="GO" id="GO:0005886">
    <property type="term" value="C:plasma membrane"/>
    <property type="evidence" value="ECO:0007669"/>
    <property type="project" value="UniProtKB-SubCell"/>
</dbReference>
<comment type="caution">
    <text evidence="11">The sequence shown here is derived from an EMBL/GenBank/DDBJ whole genome shotgun (WGS) entry which is preliminary data.</text>
</comment>
<keyword evidence="12" id="KW-1185">Reference proteome</keyword>
<dbReference type="Proteomes" id="UP000625316">
    <property type="component" value="Unassembled WGS sequence"/>
</dbReference>
<dbReference type="InterPro" id="IPR049278">
    <property type="entry name" value="MS_channel_C"/>
</dbReference>
<dbReference type="SUPFAM" id="SSF82689">
    <property type="entry name" value="Mechanosensitive channel protein MscS (YggB), C-terminal domain"/>
    <property type="match status" value="1"/>
</dbReference>
<evidence type="ECO:0000256" key="5">
    <source>
        <dbReference type="ARBA" id="ARBA00022989"/>
    </source>
</evidence>
<dbReference type="InterPro" id="IPR023408">
    <property type="entry name" value="MscS_beta-dom_sf"/>
</dbReference>
<evidence type="ECO:0000256" key="4">
    <source>
        <dbReference type="ARBA" id="ARBA00022692"/>
    </source>
</evidence>
<evidence type="ECO:0000313" key="11">
    <source>
        <dbReference type="EMBL" id="MBE9031989.1"/>
    </source>
</evidence>
<keyword evidence="4 8" id="KW-0812">Transmembrane</keyword>
<evidence type="ECO:0000256" key="2">
    <source>
        <dbReference type="ARBA" id="ARBA00008017"/>
    </source>
</evidence>
<evidence type="ECO:0000256" key="3">
    <source>
        <dbReference type="ARBA" id="ARBA00022475"/>
    </source>
</evidence>
<dbReference type="EMBL" id="JADEXQ010000083">
    <property type="protein sequence ID" value="MBE9031989.1"/>
    <property type="molecule type" value="Genomic_DNA"/>
</dbReference>
<dbReference type="PANTHER" id="PTHR30221">
    <property type="entry name" value="SMALL-CONDUCTANCE MECHANOSENSITIVE CHANNEL"/>
    <property type="match status" value="1"/>
</dbReference>
<accession>A0A928VTX4</accession>
<dbReference type="RefSeq" id="WP_264326814.1">
    <property type="nucleotide sequence ID" value="NZ_JADEXQ010000083.1"/>
</dbReference>
<feature type="region of interest" description="Disordered" evidence="7">
    <location>
        <begin position="402"/>
        <end position="433"/>
    </location>
</feature>
<dbReference type="GO" id="GO:0008381">
    <property type="term" value="F:mechanosensitive monoatomic ion channel activity"/>
    <property type="evidence" value="ECO:0007669"/>
    <property type="project" value="InterPro"/>
</dbReference>
<evidence type="ECO:0000256" key="6">
    <source>
        <dbReference type="ARBA" id="ARBA00023136"/>
    </source>
</evidence>
<evidence type="ECO:0000256" key="7">
    <source>
        <dbReference type="SAM" id="MobiDB-lite"/>
    </source>
</evidence>
<evidence type="ECO:0000313" key="12">
    <source>
        <dbReference type="Proteomes" id="UP000625316"/>
    </source>
</evidence>
<feature type="transmembrane region" description="Helical" evidence="8">
    <location>
        <begin position="112"/>
        <end position="137"/>
    </location>
</feature>
<keyword evidence="6 8" id="KW-0472">Membrane</keyword>
<evidence type="ECO:0000256" key="1">
    <source>
        <dbReference type="ARBA" id="ARBA00004651"/>
    </source>
</evidence>
<comment type="similarity">
    <text evidence="2">Belongs to the MscS (TC 1.A.23) family.</text>
</comment>
<dbReference type="Gene3D" id="2.30.30.60">
    <property type="match status" value="1"/>
</dbReference>
<comment type="subcellular location">
    <subcellularLocation>
        <location evidence="1">Cell membrane</location>
        <topology evidence="1">Multi-pass membrane protein</topology>
    </subcellularLocation>
</comment>
<dbReference type="AlphaFoldDB" id="A0A928VTX4"/>